<dbReference type="EMBL" id="CP017634">
    <property type="protein sequence ID" value="ATW25956.1"/>
    <property type="molecule type" value="Genomic_DNA"/>
</dbReference>
<reference evidence="4 5" key="1">
    <citation type="submission" date="2016-10" db="EMBL/GenBank/DDBJ databases">
        <title>Complete Genome Sequence of Peptococcaceae strain DCMF.</title>
        <authorList>
            <person name="Edwards R.J."/>
            <person name="Holland S.I."/>
            <person name="Deshpande N.P."/>
            <person name="Wong Y.K."/>
            <person name="Ertan H."/>
            <person name="Manefield M."/>
            <person name="Russell T.L."/>
            <person name="Lee M.J."/>
        </authorList>
    </citation>
    <scope>NUCLEOTIDE SEQUENCE [LARGE SCALE GENOMIC DNA]</scope>
    <source>
        <strain evidence="4 5">DCMF</strain>
    </source>
</reference>
<dbReference type="PANTHER" id="PTHR43308:SF5">
    <property type="entry name" value="S-LAYER PROTEIN _ PEPTIDOGLYCAN ENDO-BETA-N-ACETYLGLUCOSAMINIDASE"/>
    <property type="match status" value="1"/>
</dbReference>
<gene>
    <name evidence="4" type="ORF">DCMF_15280</name>
</gene>
<dbReference type="InterPro" id="IPR001119">
    <property type="entry name" value="SLH_dom"/>
</dbReference>
<dbReference type="Proteomes" id="UP000323521">
    <property type="component" value="Chromosome"/>
</dbReference>
<keyword evidence="5" id="KW-1185">Reference proteome</keyword>
<evidence type="ECO:0000313" key="5">
    <source>
        <dbReference type="Proteomes" id="UP000323521"/>
    </source>
</evidence>
<dbReference type="PROSITE" id="PS51272">
    <property type="entry name" value="SLH"/>
    <property type="match status" value="3"/>
</dbReference>
<sequence>MAKPKLVRICLMFFIMIILLSGSSLAASTRFFSDVPNGHWAERYIARMNLMGVAKGYDDGSFGINKPVNRLETVVMIIRAMGLESQAEGKSIPLTFQEPEAVPAWAKQYIAMGVIQGVISGNDLVLFRGDDFAKRYEVAQFIGKALGLEAIAPNHASDVLSYSDASDIPSSARGYVALLKSNGMMTGNEDGTFRPLENVTRGEFAVLMARLDEKLGKLPEKEVQGTVSQVTTSTITIKTDSGYETLTVGEDCLIFPDMALNDIPVSRQVFAVKTGFKALLIDTVPSGATEDNISDNPPDNPFGNTDTDIINTGTTEAFTGQLSVSIVSVNFIPRLSVTVKDEDNKIKTYPIADTCSGVSRNGSSALLKDIVSGDQATLQIINSEIIGMQAETVSSKTEGTVKEVLVSDEAVLTITDESERERTFLIDNETRIIKDGNDGTVLDLRAGDAVELRLESNRVSRIYAESWEEKDQVIGEVTRIIPDLNLLVISGKEDMETKTYIVFADADTKMITAEGDLLSRLTRLKTGDRVVIVGQIQGNMITATSLVVIGQEN</sequence>
<feature type="domain" description="SLH" evidence="3">
    <location>
        <begin position="159"/>
        <end position="222"/>
    </location>
</feature>
<dbReference type="RefSeq" id="WP_214658634.1">
    <property type="nucleotide sequence ID" value="NZ_CP017634.1"/>
</dbReference>
<feature type="chain" id="PRO_5018201089" description="SLH domain-containing protein" evidence="2">
    <location>
        <begin position="27"/>
        <end position="553"/>
    </location>
</feature>
<dbReference type="AlphaFoldDB" id="A0A3G1KU34"/>
<evidence type="ECO:0000313" key="4">
    <source>
        <dbReference type="EMBL" id="ATW25956.1"/>
    </source>
</evidence>
<name>A0A3G1KU34_FORW1</name>
<dbReference type="InterPro" id="IPR051465">
    <property type="entry name" value="Cell_Envelope_Struct_Comp"/>
</dbReference>
<evidence type="ECO:0000256" key="2">
    <source>
        <dbReference type="SAM" id="SignalP"/>
    </source>
</evidence>
<dbReference type="KEGG" id="fwa:DCMF_15280"/>
<evidence type="ECO:0000256" key="1">
    <source>
        <dbReference type="ARBA" id="ARBA00022737"/>
    </source>
</evidence>
<dbReference type="Pfam" id="PF00395">
    <property type="entry name" value="SLH"/>
    <property type="match status" value="2"/>
</dbReference>
<proteinExistence type="predicted"/>
<organism evidence="4 5">
    <name type="scientific">Formimonas warabiya</name>
    <dbReference type="NCBI Taxonomy" id="1761012"/>
    <lineage>
        <taxon>Bacteria</taxon>
        <taxon>Bacillati</taxon>
        <taxon>Bacillota</taxon>
        <taxon>Clostridia</taxon>
        <taxon>Eubacteriales</taxon>
        <taxon>Peptococcaceae</taxon>
        <taxon>Candidatus Formimonas</taxon>
    </lineage>
</organism>
<accession>A0A3G1KU34</accession>
<feature type="signal peptide" evidence="2">
    <location>
        <begin position="1"/>
        <end position="26"/>
    </location>
</feature>
<protein>
    <recommendedName>
        <fullName evidence="3">SLH domain-containing protein</fullName>
    </recommendedName>
</protein>
<dbReference type="PANTHER" id="PTHR43308">
    <property type="entry name" value="OUTER MEMBRANE PROTEIN ALPHA-RELATED"/>
    <property type="match status" value="1"/>
</dbReference>
<feature type="domain" description="SLH" evidence="3">
    <location>
        <begin position="93"/>
        <end position="156"/>
    </location>
</feature>
<keyword evidence="1" id="KW-0677">Repeat</keyword>
<feature type="domain" description="SLH" evidence="3">
    <location>
        <begin position="28"/>
        <end position="91"/>
    </location>
</feature>
<keyword evidence="2" id="KW-0732">Signal</keyword>
<evidence type="ECO:0000259" key="3">
    <source>
        <dbReference type="PROSITE" id="PS51272"/>
    </source>
</evidence>